<dbReference type="InterPro" id="IPR027417">
    <property type="entry name" value="P-loop_NTPase"/>
</dbReference>
<organism evidence="3 4">
    <name type="scientific">Actinomadura graeca</name>
    <dbReference type="NCBI Taxonomy" id="2750812"/>
    <lineage>
        <taxon>Bacteria</taxon>
        <taxon>Bacillati</taxon>
        <taxon>Actinomycetota</taxon>
        <taxon>Actinomycetes</taxon>
        <taxon>Streptosporangiales</taxon>
        <taxon>Thermomonosporaceae</taxon>
        <taxon>Actinomadura</taxon>
    </lineage>
</organism>
<dbReference type="Proteomes" id="UP001049518">
    <property type="component" value="Chromosome"/>
</dbReference>
<dbReference type="PANTHER" id="PTHR41287">
    <property type="match status" value="1"/>
</dbReference>
<protein>
    <submittedName>
        <fullName evidence="3">Terminase large subunit</fullName>
    </submittedName>
</protein>
<dbReference type="PANTHER" id="PTHR41287:SF1">
    <property type="entry name" value="PROTEIN YMFN"/>
    <property type="match status" value="1"/>
</dbReference>
<dbReference type="InterPro" id="IPR005021">
    <property type="entry name" value="Terminase_largesu-like"/>
</dbReference>
<dbReference type="InterPro" id="IPR046461">
    <property type="entry name" value="TerL_ATPase"/>
</dbReference>
<keyword evidence="4" id="KW-1185">Reference proteome</keyword>
<evidence type="ECO:0000313" key="3">
    <source>
        <dbReference type="EMBL" id="QXJ19618.1"/>
    </source>
</evidence>
<feature type="domain" description="Terminase large subunit-like ATPase" evidence="1">
    <location>
        <begin position="79"/>
        <end position="235"/>
    </location>
</feature>
<dbReference type="Pfam" id="PF20441">
    <property type="entry name" value="TerL_nuclease"/>
    <property type="match status" value="1"/>
</dbReference>
<gene>
    <name evidence="3" type="ORF">AGRA3207_000180</name>
</gene>
<dbReference type="Pfam" id="PF03354">
    <property type="entry name" value="TerL_ATPase"/>
    <property type="match status" value="1"/>
</dbReference>
<evidence type="ECO:0000259" key="2">
    <source>
        <dbReference type="Pfam" id="PF20441"/>
    </source>
</evidence>
<proteinExistence type="predicted"/>
<reference evidence="3" key="1">
    <citation type="submission" date="2020-07" db="EMBL/GenBank/DDBJ databases">
        <authorList>
            <person name="Tarantini F.S."/>
            <person name="Hong K.W."/>
            <person name="Chan K.G."/>
        </authorList>
    </citation>
    <scope>NUCLEOTIDE SEQUENCE</scope>
    <source>
        <strain evidence="3">32-07</strain>
    </source>
</reference>
<sequence>MPRGCMPPVCGRVFDGKRCRKRGDHHCRQRADHVVAFFHELLMHTKGRWARQAFRLARWQERDILRPMFGEVTWDEQAGMYVRRYRIAYLSMARKNGKTEIAAGIALYLLVADGEEGAEIYGCAKDRDQARLVYDVAARMVRLSPVLSRRLTVKDHARRIVDEATASFYEVIPADATGALGSNPHGVLYDELLTAPSGDLWNALRTGAGARTQSLLIATTTAGADRDSFCYAEYSRALRVLEDPESARSRFAYLAEVPADCDPWDESLWPRANPALGDFLSLETLRQEAAEARQDPAQENVFRQYRLNQWVSQVTRWCPMEVFDACAGEPWPSPLWRFTPAGTRQSKAYGGLDLSAKLDLTSWCLTLPTADGAADVVWRHWLPEAALPALAKATGGAAHSWVRDGWLSLTEGDVIDYDTVYAAIEGDARAVALAEVAYDPWSGEPAVQEIAKRIGPAVELVPVPQTFAGLSPGMTELMALMRAQRIRHHANPLARFCFDAVEVKRATDDPELIKPVKPRRGGPGGQGKRIDAVLTAAMAVAAWRTRARTPRRPGRLVGF</sequence>
<evidence type="ECO:0000259" key="1">
    <source>
        <dbReference type="Pfam" id="PF03354"/>
    </source>
</evidence>
<accession>A0ABX8QLW3</accession>
<feature type="domain" description="Terminase large subunit-like endonuclease" evidence="2">
    <location>
        <begin position="248"/>
        <end position="541"/>
    </location>
</feature>
<dbReference type="EMBL" id="CP059572">
    <property type="protein sequence ID" value="QXJ19618.1"/>
    <property type="molecule type" value="Genomic_DNA"/>
</dbReference>
<evidence type="ECO:0000313" key="4">
    <source>
        <dbReference type="Proteomes" id="UP001049518"/>
    </source>
</evidence>
<name>A0ABX8QLW3_9ACTN</name>
<dbReference type="InterPro" id="IPR046462">
    <property type="entry name" value="TerL_nuclease"/>
</dbReference>
<dbReference type="Gene3D" id="3.40.50.300">
    <property type="entry name" value="P-loop containing nucleotide triphosphate hydrolases"/>
    <property type="match status" value="1"/>
</dbReference>